<dbReference type="PATRIC" id="fig|1619313.3.peg.4222"/>
<dbReference type="AlphaFoldDB" id="A0A0U5L652"/>
<protein>
    <submittedName>
        <fullName evidence="1">Uncharacterized protein</fullName>
    </submittedName>
</protein>
<organism evidence="1 2">
    <name type="scientific">Duffyella gerundensis</name>
    <dbReference type="NCBI Taxonomy" id="1619313"/>
    <lineage>
        <taxon>Bacteria</taxon>
        <taxon>Pseudomonadati</taxon>
        <taxon>Pseudomonadota</taxon>
        <taxon>Gammaproteobacteria</taxon>
        <taxon>Enterobacterales</taxon>
        <taxon>Erwiniaceae</taxon>
        <taxon>Duffyella</taxon>
    </lineage>
</organism>
<geneLocation type="plasmid" evidence="2">
    <name>pEM02</name>
</geneLocation>
<dbReference type="Proteomes" id="UP000059419">
    <property type="component" value="Plasmid pEM02"/>
</dbReference>
<sequence>MVALALPKSERILSHCSASRSADVECMVVFTAFPFQLIKTD</sequence>
<dbReference type="EMBL" id="LN907829">
    <property type="protein sequence ID" value="CUU26282.1"/>
    <property type="molecule type" value="Genomic_DNA"/>
</dbReference>
<proteinExistence type="predicted"/>
<accession>A0A0U5L652</accession>
<name>A0A0U5L652_9GAMM</name>
<reference evidence="2" key="1">
    <citation type="submission" date="2015-11" db="EMBL/GenBank/DDBJ databases">
        <authorList>
            <person name="Blom J."/>
        </authorList>
    </citation>
    <scope>NUCLEOTIDE SEQUENCE [LARGE SCALE GENOMIC DNA]</scope>
    <source>
        <plasmid evidence="2">pEM02</plasmid>
    </source>
</reference>
<evidence type="ECO:0000313" key="1">
    <source>
        <dbReference type="EMBL" id="CUU26282.1"/>
    </source>
</evidence>
<gene>
    <name evidence="1" type="ORF">EM595_p1035</name>
</gene>
<dbReference type="KEGG" id="ege:EM595_p1035"/>
<keyword evidence="2" id="KW-1185">Reference proteome</keyword>
<evidence type="ECO:0000313" key="2">
    <source>
        <dbReference type="Proteomes" id="UP000059419"/>
    </source>
</evidence>